<accession>A0A212T621</accession>
<evidence type="ECO:0000313" key="1">
    <source>
        <dbReference type="EMBL" id="SNC61271.1"/>
    </source>
</evidence>
<keyword evidence="2" id="KW-1185">Reference proteome</keyword>
<reference evidence="2" key="1">
    <citation type="submission" date="2017-06" db="EMBL/GenBank/DDBJ databases">
        <authorList>
            <person name="Varghese N."/>
            <person name="Submissions S."/>
        </authorList>
    </citation>
    <scope>NUCLEOTIDE SEQUENCE [LARGE SCALE GENOMIC DNA]</scope>
    <source>
        <strain evidence="2">DSM 11116</strain>
    </source>
</reference>
<evidence type="ECO:0008006" key="3">
    <source>
        <dbReference type="Google" id="ProtNLM"/>
    </source>
</evidence>
<proteinExistence type="predicted"/>
<protein>
    <recommendedName>
        <fullName evidence="3">Membrane-binding protein</fullName>
    </recommendedName>
</protein>
<sequence length="322" mass="35051">MGQDISSNYRVFRQDNCHTKTNTQLDFFMKRLRLYRSLAGLLMVLWPTVGTISAQSSGSGQRDVLREITDVVGLKPRFELQATSQVQNAAAVVYGGKRYLLYNPQFVGAVNRAGRTDWAGISILAHEMGHHLNGHTLKPGGSNPTDELEADEFSGFVLRKMGASMAQAQAAMAIVSDDEASPTHPGRSTRLTSIGEGWQRANQQIVASTRTAAPSATPAVLVNRATAPVRTVATSAAPVSILGKITFRNSPDVPFYLTNRLNVVRVDPSERTAQVVGRLTRSESLSFPYVLIDSQQNRLYISKNGGIFDNTGRQVAMLSDPS</sequence>
<evidence type="ECO:0000313" key="2">
    <source>
        <dbReference type="Proteomes" id="UP000198131"/>
    </source>
</evidence>
<dbReference type="AlphaFoldDB" id="A0A212T621"/>
<organism evidence="1 2">
    <name type="scientific">Hymenobacter gelipurpurascens</name>
    <dbReference type="NCBI Taxonomy" id="89968"/>
    <lineage>
        <taxon>Bacteria</taxon>
        <taxon>Pseudomonadati</taxon>
        <taxon>Bacteroidota</taxon>
        <taxon>Cytophagia</taxon>
        <taxon>Cytophagales</taxon>
        <taxon>Hymenobacteraceae</taxon>
        <taxon>Hymenobacter</taxon>
    </lineage>
</organism>
<dbReference type="Proteomes" id="UP000198131">
    <property type="component" value="Unassembled WGS sequence"/>
</dbReference>
<name>A0A212T621_9BACT</name>
<gene>
    <name evidence="1" type="ORF">SAMN06265337_0430</name>
</gene>
<dbReference type="EMBL" id="FYEW01000001">
    <property type="protein sequence ID" value="SNC61271.1"/>
    <property type="molecule type" value="Genomic_DNA"/>
</dbReference>